<evidence type="ECO:0000313" key="2">
    <source>
        <dbReference type="EMBL" id="KAH7946516.1"/>
    </source>
</evidence>
<name>A0A9D4SRP1_RHISA</name>
<feature type="compositionally biased region" description="Polar residues" evidence="1">
    <location>
        <begin position="57"/>
        <end position="67"/>
    </location>
</feature>
<sequence>MEALQTTMAAMQLTIKQQRGVIDQQRDAITRLQERGTGIEANNNKMARDAEEEDSGIRTNNMGSTAINTTTPKIFQLTAKTRTPTRAKKIDRISRIIKKWGKVLEGLEQRTLTKCAEVVQQQQAQLIQLQSEQALERALSPEMLQPLLDSSPPTTPEIARTDGPSGRDSNPTNSRRRHADAARVPGTRLPPSTRTCGKGAAQGVCTFIRKGIAHVKHQQFLGSRDTAIELCVTELAISGKGRGARDGKKRKTTTTVFLANTYSNPRHGKQNTTGPGQERKHRELRYTTTTTKGRDLLEDATEAEFTLLTNPAHPSRIGTSAARDTNPDLAFAMLLDGGTARWKNTGINLGRDHFIIEIELPLAHLDGNPNRSKTTTQKLVDSGKFRNTELRNIDNIDDCLLEAL</sequence>
<comment type="caution">
    <text evidence="2">The sequence shown here is derived from an EMBL/GenBank/DDBJ whole genome shotgun (WGS) entry which is preliminary data.</text>
</comment>
<dbReference type="AlphaFoldDB" id="A0A9D4SRP1"/>
<keyword evidence="3" id="KW-1185">Reference proteome</keyword>
<evidence type="ECO:0000256" key="1">
    <source>
        <dbReference type="SAM" id="MobiDB-lite"/>
    </source>
</evidence>
<organism evidence="2 3">
    <name type="scientific">Rhipicephalus sanguineus</name>
    <name type="common">Brown dog tick</name>
    <name type="synonym">Ixodes sanguineus</name>
    <dbReference type="NCBI Taxonomy" id="34632"/>
    <lineage>
        <taxon>Eukaryota</taxon>
        <taxon>Metazoa</taxon>
        <taxon>Ecdysozoa</taxon>
        <taxon>Arthropoda</taxon>
        <taxon>Chelicerata</taxon>
        <taxon>Arachnida</taxon>
        <taxon>Acari</taxon>
        <taxon>Parasitiformes</taxon>
        <taxon>Ixodida</taxon>
        <taxon>Ixodoidea</taxon>
        <taxon>Ixodidae</taxon>
        <taxon>Rhipicephalinae</taxon>
        <taxon>Rhipicephalus</taxon>
        <taxon>Rhipicephalus</taxon>
    </lineage>
</organism>
<gene>
    <name evidence="2" type="ORF">HPB52_000268</name>
</gene>
<evidence type="ECO:0000313" key="3">
    <source>
        <dbReference type="Proteomes" id="UP000821837"/>
    </source>
</evidence>
<feature type="region of interest" description="Disordered" evidence="1">
    <location>
        <begin position="47"/>
        <end position="67"/>
    </location>
</feature>
<dbReference type="Proteomes" id="UP000821837">
    <property type="component" value="Chromosome 6"/>
</dbReference>
<proteinExistence type="predicted"/>
<feature type="region of interest" description="Disordered" evidence="1">
    <location>
        <begin position="145"/>
        <end position="196"/>
    </location>
</feature>
<accession>A0A9D4SRP1</accession>
<protein>
    <submittedName>
        <fullName evidence="2">Uncharacterized protein</fullName>
    </submittedName>
</protein>
<reference evidence="2" key="2">
    <citation type="submission" date="2021-09" db="EMBL/GenBank/DDBJ databases">
        <authorList>
            <person name="Jia N."/>
            <person name="Wang J."/>
            <person name="Shi W."/>
            <person name="Du L."/>
            <person name="Sun Y."/>
            <person name="Zhan W."/>
            <person name="Jiang J."/>
            <person name="Wang Q."/>
            <person name="Zhang B."/>
            <person name="Ji P."/>
            <person name="Sakyi L.B."/>
            <person name="Cui X."/>
            <person name="Yuan T."/>
            <person name="Jiang B."/>
            <person name="Yang W."/>
            <person name="Lam T.T.-Y."/>
            <person name="Chang Q."/>
            <person name="Ding S."/>
            <person name="Wang X."/>
            <person name="Zhu J."/>
            <person name="Ruan X."/>
            <person name="Zhao L."/>
            <person name="Wei J."/>
            <person name="Que T."/>
            <person name="Du C."/>
            <person name="Cheng J."/>
            <person name="Dai P."/>
            <person name="Han X."/>
            <person name="Huang E."/>
            <person name="Gao Y."/>
            <person name="Liu J."/>
            <person name="Shao H."/>
            <person name="Ye R."/>
            <person name="Li L."/>
            <person name="Wei W."/>
            <person name="Wang X."/>
            <person name="Wang C."/>
            <person name="Huo Q."/>
            <person name="Li W."/>
            <person name="Guo W."/>
            <person name="Chen H."/>
            <person name="Chen S."/>
            <person name="Zhou L."/>
            <person name="Zhou L."/>
            <person name="Ni X."/>
            <person name="Tian J."/>
            <person name="Zhou Y."/>
            <person name="Sheng Y."/>
            <person name="Liu T."/>
            <person name="Pan Y."/>
            <person name="Xia L."/>
            <person name="Li J."/>
            <person name="Zhao F."/>
            <person name="Cao W."/>
        </authorList>
    </citation>
    <scope>NUCLEOTIDE SEQUENCE</scope>
    <source>
        <strain evidence="2">Rsan-2018</strain>
        <tissue evidence="2">Larvae</tissue>
    </source>
</reference>
<reference evidence="2" key="1">
    <citation type="journal article" date="2020" name="Cell">
        <title>Large-Scale Comparative Analyses of Tick Genomes Elucidate Their Genetic Diversity and Vector Capacities.</title>
        <authorList>
            <consortium name="Tick Genome and Microbiome Consortium (TIGMIC)"/>
            <person name="Jia N."/>
            <person name="Wang J."/>
            <person name="Shi W."/>
            <person name="Du L."/>
            <person name="Sun Y."/>
            <person name="Zhan W."/>
            <person name="Jiang J.F."/>
            <person name="Wang Q."/>
            <person name="Zhang B."/>
            <person name="Ji P."/>
            <person name="Bell-Sakyi L."/>
            <person name="Cui X.M."/>
            <person name="Yuan T.T."/>
            <person name="Jiang B.G."/>
            <person name="Yang W.F."/>
            <person name="Lam T.T."/>
            <person name="Chang Q.C."/>
            <person name="Ding S.J."/>
            <person name="Wang X.J."/>
            <person name="Zhu J.G."/>
            <person name="Ruan X.D."/>
            <person name="Zhao L."/>
            <person name="Wei J.T."/>
            <person name="Ye R.Z."/>
            <person name="Que T.C."/>
            <person name="Du C.H."/>
            <person name="Zhou Y.H."/>
            <person name="Cheng J.X."/>
            <person name="Dai P.F."/>
            <person name="Guo W.B."/>
            <person name="Han X.H."/>
            <person name="Huang E.J."/>
            <person name="Li L.F."/>
            <person name="Wei W."/>
            <person name="Gao Y.C."/>
            <person name="Liu J.Z."/>
            <person name="Shao H.Z."/>
            <person name="Wang X."/>
            <person name="Wang C.C."/>
            <person name="Yang T.C."/>
            <person name="Huo Q.B."/>
            <person name="Li W."/>
            <person name="Chen H.Y."/>
            <person name="Chen S.E."/>
            <person name="Zhou L.G."/>
            <person name="Ni X.B."/>
            <person name="Tian J.H."/>
            <person name="Sheng Y."/>
            <person name="Liu T."/>
            <person name="Pan Y.S."/>
            <person name="Xia L.Y."/>
            <person name="Li J."/>
            <person name="Zhao F."/>
            <person name="Cao W.C."/>
        </authorList>
    </citation>
    <scope>NUCLEOTIDE SEQUENCE</scope>
    <source>
        <strain evidence="2">Rsan-2018</strain>
    </source>
</reference>
<dbReference type="EMBL" id="JABSTV010001252">
    <property type="protein sequence ID" value="KAH7946516.1"/>
    <property type="molecule type" value="Genomic_DNA"/>
</dbReference>